<dbReference type="InterPro" id="IPR005913">
    <property type="entry name" value="dTDP_dehydrorham_reduct"/>
</dbReference>
<dbReference type="AlphaFoldDB" id="A0A644XYI4"/>
<dbReference type="GO" id="GO:0008831">
    <property type="term" value="F:dTDP-4-dehydrorhamnose reductase activity"/>
    <property type="evidence" value="ECO:0007669"/>
    <property type="project" value="UniProtKB-EC"/>
</dbReference>
<dbReference type="PANTHER" id="PTHR10491:SF4">
    <property type="entry name" value="METHIONINE ADENOSYLTRANSFERASE 2 SUBUNIT BETA"/>
    <property type="match status" value="1"/>
</dbReference>
<dbReference type="Pfam" id="PF04321">
    <property type="entry name" value="RmlD_sub_bind"/>
    <property type="match status" value="1"/>
</dbReference>
<accession>A0A644XYI4</accession>
<dbReference type="GO" id="GO:0005829">
    <property type="term" value="C:cytosol"/>
    <property type="evidence" value="ECO:0007669"/>
    <property type="project" value="TreeGrafter"/>
</dbReference>
<gene>
    <name evidence="2" type="primary">rmlD_14</name>
    <name evidence="2" type="ORF">SDC9_65512</name>
</gene>
<evidence type="ECO:0000313" key="2">
    <source>
        <dbReference type="EMBL" id="MPM19094.1"/>
    </source>
</evidence>
<dbReference type="GO" id="GO:0019305">
    <property type="term" value="P:dTDP-rhamnose biosynthetic process"/>
    <property type="evidence" value="ECO:0007669"/>
    <property type="project" value="TreeGrafter"/>
</dbReference>
<dbReference type="NCBIfam" id="TIGR01214">
    <property type="entry name" value="rmlD"/>
    <property type="match status" value="1"/>
</dbReference>
<dbReference type="InterPro" id="IPR029903">
    <property type="entry name" value="RmlD-like-bd"/>
</dbReference>
<dbReference type="Gene3D" id="3.40.50.720">
    <property type="entry name" value="NAD(P)-binding Rossmann-like Domain"/>
    <property type="match status" value="1"/>
</dbReference>
<protein>
    <submittedName>
        <fullName evidence="2">dTDP-4-dehydrorhamnose reductase</fullName>
        <ecNumber evidence="2">1.1.1.133</ecNumber>
    </submittedName>
</protein>
<proteinExistence type="predicted"/>
<dbReference type="EMBL" id="VSSQ01003109">
    <property type="protein sequence ID" value="MPM19094.1"/>
    <property type="molecule type" value="Genomic_DNA"/>
</dbReference>
<dbReference type="SUPFAM" id="SSF51735">
    <property type="entry name" value="NAD(P)-binding Rossmann-fold domains"/>
    <property type="match status" value="1"/>
</dbReference>
<dbReference type="EC" id="1.1.1.133" evidence="2"/>
<feature type="domain" description="RmlD-like substrate binding" evidence="1">
    <location>
        <begin position="3"/>
        <end position="284"/>
    </location>
</feature>
<dbReference type="InterPro" id="IPR036291">
    <property type="entry name" value="NAD(P)-bd_dom_sf"/>
</dbReference>
<dbReference type="PANTHER" id="PTHR10491">
    <property type="entry name" value="DTDP-4-DEHYDRORHAMNOSE REDUCTASE"/>
    <property type="match status" value="1"/>
</dbReference>
<organism evidence="2">
    <name type="scientific">bioreactor metagenome</name>
    <dbReference type="NCBI Taxonomy" id="1076179"/>
    <lineage>
        <taxon>unclassified sequences</taxon>
        <taxon>metagenomes</taxon>
        <taxon>ecological metagenomes</taxon>
    </lineage>
</organism>
<keyword evidence="2" id="KW-0560">Oxidoreductase</keyword>
<comment type="caution">
    <text evidence="2">The sequence shown here is derived from an EMBL/GenBank/DDBJ whole genome shotgun (WGS) entry which is preliminary data.</text>
</comment>
<evidence type="ECO:0000259" key="1">
    <source>
        <dbReference type="Pfam" id="PF04321"/>
    </source>
</evidence>
<reference evidence="2" key="1">
    <citation type="submission" date="2019-08" db="EMBL/GenBank/DDBJ databases">
        <authorList>
            <person name="Kucharzyk K."/>
            <person name="Murdoch R.W."/>
            <person name="Higgins S."/>
            <person name="Loffler F."/>
        </authorList>
    </citation>
    <scope>NUCLEOTIDE SEQUENCE</scope>
</reference>
<dbReference type="Gene3D" id="3.90.25.10">
    <property type="entry name" value="UDP-galactose 4-epimerase, domain 1"/>
    <property type="match status" value="1"/>
</dbReference>
<sequence length="286" mass="31634">MAKIWVTGANGQLGSELRELAKNSKDFDFVFSDLPELDLTKHDEVKKLFKAIKPDVVVNAAAYTAVDQAESESDKAYAVNTYAVANLAALCSAGKAFLIHISTDFVFDGKRSAPYHEEVAANPVGTYAASKNKGEIEVLLNTKHAAIIRTSWLYGNYGNNFMKTILEKGRKGEKLSVVYDQVGTPTWSADLAKVVLEMARNAKKISGVELFHYSDEGVASWYDFAYEILNLAGVKTTIVPVISKDFPRPAPRPAFSVLNKGKIKKFLGIEIPYWKDSLKKCLEKQK</sequence>
<name>A0A644XYI4_9ZZZZ</name>
<dbReference type="CDD" id="cd05254">
    <property type="entry name" value="dTDP_HR_like_SDR_e"/>
    <property type="match status" value="1"/>
</dbReference>